<dbReference type="CDD" id="cd06257">
    <property type="entry name" value="DnaJ"/>
    <property type="match status" value="1"/>
</dbReference>
<evidence type="ECO:0000313" key="4">
    <source>
        <dbReference type="EMBL" id="CBK80837.1"/>
    </source>
</evidence>
<sequence length="298" mass="34807">MRCKMCRNEIVGNSIQTKNGCICQGCYDQLPNSIKASIRSFTVQQLKEVKTIIGEPFERSWVECGRLKLCMESIILNGFAIRLKDIKRISLNFHPKYPWNATRTVMGTVTVVIETKSPHIILEEPFFDRDIKAVYTIYGKNITYTYSYELEKLVREVQKAVDADTDLYDAAARYSEEVGRRKEAEAAKQKKAEAERKAREEAARRQTEEDRKRKEKIKNEKQRNQNRYTGGYTKKAQEPLTPFEQAKKMFGVELPFTLKELDSRKKELAKKYHPDMGGDTETFQQIMEYYEMLKKYAN</sequence>
<evidence type="ECO:0000259" key="3">
    <source>
        <dbReference type="PROSITE" id="PS50076"/>
    </source>
</evidence>
<feature type="compositionally biased region" description="Basic and acidic residues" evidence="2">
    <location>
        <begin position="179"/>
        <end position="223"/>
    </location>
</feature>
<evidence type="ECO:0000313" key="5">
    <source>
        <dbReference type="Proteomes" id="UP000008798"/>
    </source>
</evidence>
<dbReference type="SUPFAM" id="SSF46565">
    <property type="entry name" value="Chaperone J-domain"/>
    <property type="match status" value="1"/>
</dbReference>
<dbReference type="GO" id="GO:0006260">
    <property type="term" value="P:DNA replication"/>
    <property type="evidence" value="ECO:0007669"/>
    <property type="project" value="UniProtKB-KW"/>
</dbReference>
<gene>
    <name evidence="4" type="ORF">CC1_21300</name>
</gene>
<dbReference type="InterPro" id="IPR036869">
    <property type="entry name" value="J_dom_sf"/>
</dbReference>
<accession>D4J916</accession>
<organism evidence="4 5">
    <name type="scientific">Coprococcus catus GD/7</name>
    <dbReference type="NCBI Taxonomy" id="717962"/>
    <lineage>
        <taxon>Bacteria</taxon>
        <taxon>Bacillati</taxon>
        <taxon>Bacillota</taxon>
        <taxon>Clostridia</taxon>
        <taxon>Lachnospirales</taxon>
        <taxon>Lachnospiraceae</taxon>
        <taxon>Coprococcus</taxon>
    </lineage>
</organism>
<dbReference type="Proteomes" id="UP000008798">
    <property type="component" value="Chromosome"/>
</dbReference>
<dbReference type="EMBL" id="FP929038">
    <property type="protein sequence ID" value="CBK80837.1"/>
    <property type="molecule type" value="Genomic_DNA"/>
</dbReference>
<protein>
    <submittedName>
        <fullName evidence="4">DnaJ domain</fullName>
    </submittedName>
</protein>
<reference evidence="4 5" key="2">
    <citation type="submission" date="2010-03" db="EMBL/GenBank/DDBJ databases">
        <authorList>
            <person name="Pajon A."/>
        </authorList>
    </citation>
    <scope>NUCLEOTIDE SEQUENCE [LARGE SCALE GENOMIC DNA]</scope>
    <source>
        <strain evidence="4 5">GD/7</strain>
    </source>
</reference>
<evidence type="ECO:0000256" key="2">
    <source>
        <dbReference type="SAM" id="MobiDB-lite"/>
    </source>
</evidence>
<feature type="region of interest" description="Disordered" evidence="2">
    <location>
        <begin position="179"/>
        <end position="240"/>
    </location>
</feature>
<dbReference type="PROSITE" id="PS50076">
    <property type="entry name" value="DNAJ_2"/>
    <property type="match status" value="1"/>
</dbReference>
<dbReference type="AlphaFoldDB" id="D4J916"/>
<dbReference type="InterPro" id="IPR001623">
    <property type="entry name" value="DnaJ_domain"/>
</dbReference>
<dbReference type="Gene3D" id="1.10.287.110">
    <property type="entry name" value="DnaJ domain"/>
    <property type="match status" value="1"/>
</dbReference>
<dbReference type="STRING" id="717962.CC1_21300"/>
<evidence type="ECO:0000256" key="1">
    <source>
        <dbReference type="ARBA" id="ARBA00022705"/>
    </source>
</evidence>
<feature type="domain" description="J" evidence="3">
    <location>
        <begin position="245"/>
        <end position="298"/>
    </location>
</feature>
<dbReference type="KEGG" id="cct:CC1_21300"/>
<dbReference type="RefSeq" id="WP_015514405.1">
    <property type="nucleotide sequence ID" value="NC_021009.1"/>
</dbReference>
<dbReference type="HOGENOM" id="CLU_932889_0_0_9"/>
<reference evidence="4 5" key="1">
    <citation type="submission" date="2010-03" db="EMBL/GenBank/DDBJ databases">
        <title>The genome sequence of Coprococcus catus GD/7.</title>
        <authorList>
            <consortium name="metaHIT consortium -- http://www.metahit.eu/"/>
            <person name="Pajon A."/>
            <person name="Turner K."/>
            <person name="Parkhill J."/>
            <person name="Duncan S."/>
            <person name="Flint H."/>
        </authorList>
    </citation>
    <scope>NUCLEOTIDE SEQUENCE [LARGE SCALE GENOMIC DNA]</scope>
    <source>
        <strain evidence="4 5">GD/7</strain>
    </source>
</reference>
<name>D4J916_9FIRM</name>
<dbReference type="PATRIC" id="fig|717962.3.peg.2020"/>
<keyword evidence="1" id="KW-0235">DNA replication</keyword>
<proteinExistence type="predicted"/>